<dbReference type="STRING" id="1462526.BN990_02965"/>
<reference evidence="3" key="2">
    <citation type="submission" date="2014-05" db="EMBL/GenBank/DDBJ databases">
        <title>Draft genome sequence of Virgibacillus massiliensis Vm-5.</title>
        <authorList>
            <person name="Khelaifia S."/>
            <person name="Croce O."/>
            <person name="Lagier J.C."/>
            <person name="Raoult D."/>
        </authorList>
    </citation>
    <scope>NUCLEOTIDE SEQUENCE [LARGE SCALE GENOMIC DNA]</scope>
    <source>
        <strain evidence="3">Vm-5</strain>
    </source>
</reference>
<dbReference type="EMBL" id="CCDP010000002">
    <property type="protein sequence ID" value="CDQ40639.1"/>
    <property type="molecule type" value="Genomic_DNA"/>
</dbReference>
<feature type="transmembrane region" description="Helical" evidence="1">
    <location>
        <begin position="6"/>
        <end position="27"/>
    </location>
</feature>
<accession>A0A024QDR4</accession>
<organism evidence="2 3">
    <name type="scientific">Virgibacillus massiliensis</name>
    <dbReference type="NCBI Taxonomy" id="1462526"/>
    <lineage>
        <taxon>Bacteria</taxon>
        <taxon>Bacillati</taxon>
        <taxon>Bacillota</taxon>
        <taxon>Bacilli</taxon>
        <taxon>Bacillales</taxon>
        <taxon>Bacillaceae</taxon>
        <taxon>Virgibacillus</taxon>
    </lineage>
</organism>
<feature type="transmembrane region" description="Helical" evidence="1">
    <location>
        <begin position="39"/>
        <end position="58"/>
    </location>
</feature>
<protein>
    <submittedName>
        <fullName evidence="2">Uncharacterized protein</fullName>
    </submittedName>
</protein>
<evidence type="ECO:0000256" key="1">
    <source>
        <dbReference type="SAM" id="Phobius"/>
    </source>
</evidence>
<keyword evidence="1" id="KW-0472">Membrane</keyword>
<keyword evidence="1" id="KW-1133">Transmembrane helix</keyword>
<evidence type="ECO:0000313" key="3">
    <source>
        <dbReference type="Proteomes" id="UP000028875"/>
    </source>
</evidence>
<dbReference type="Proteomes" id="UP000028875">
    <property type="component" value="Unassembled WGS sequence"/>
</dbReference>
<keyword evidence="3" id="KW-1185">Reference proteome</keyword>
<keyword evidence="1" id="KW-0812">Transmembrane</keyword>
<gene>
    <name evidence="2" type="ORF">BN990_02965</name>
</gene>
<proteinExistence type="predicted"/>
<sequence length="68" mass="8107">MKNLPLYGKVYCVAGILFFIFGIFLFVQRIGDPFQWRDHYLPISFIFLALFFMLTSYMTSRKRNKGNN</sequence>
<comment type="caution">
    <text evidence="2">The sequence shown here is derived from an EMBL/GenBank/DDBJ whole genome shotgun (WGS) entry which is preliminary data.</text>
</comment>
<reference evidence="2 3" key="1">
    <citation type="submission" date="2014-03" db="EMBL/GenBank/DDBJ databases">
        <authorList>
            <person name="Urmite Genomes U."/>
        </authorList>
    </citation>
    <scope>NUCLEOTIDE SEQUENCE [LARGE SCALE GENOMIC DNA]</scope>
    <source>
        <strain evidence="2 3">Vm-5</strain>
    </source>
</reference>
<evidence type="ECO:0000313" key="2">
    <source>
        <dbReference type="EMBL" id="CDQ40639.1"/>
    </source>
</evidence>
<name>A0A024QDR4_9BACI</name>
<dbReference type="AlphaFoldDB" id="A0A024QDR4"/>